<keyword evidence="13" id="KW-1185">Reference proteome</keyword>
<dbReference type="Proteomes" id="UP001327560">
    <property type="component" value="Chromosome 9"/>
</dbReference>
<evidence type="ECO:0000256" key="3">
    <source>
        <dbReference type="ARBA" id="ARBA00006728"/>
    </source>
</evidence>
<evidence type="ECO:0000256" key="8">
    <source>
        <dbReference type="ARBA" id="ARBA00023242"/>
    </source>
</evidence>
<gene>
    <name evidence="12" type="ORF">Cni_G27576</name>
</gene>
<evidence type="ECO:0000256" key="9">
    <source>
        <dbReference type="ARBA" id="ARBA00023294"/>
    </source>
</evidence>
<dbReference type="Gene3D" id="3.10.20.90">
    <property type="entry name" value="Phosphatidylinositol 3-kinase Catalytic Subunit, Chain A, domain 1"/>
    <property type="match status" value="1"/>
</dbReference>
<comment type="subcellular location">
    <subcellularLocation>
        <location evidence="2 10">Nucleus</location>
    </subcellularLocation>
</comment>
<evidence type="ECO:0000313" key="13">
    <source>
        <dbReference type="Proteomes" id="UP001327560"/>
    </source>
</evidence>
<feature type="domain" description="PB1" evidence="11">
    <location>
        <begin position="180"/>
        <end position="276"/>
    </location>
</feature>
<reference evidence="12 13" key="1">
    <citation type="submission" date="2023-10" db="EMBL/GenBank/DDBJ databases">
        <title>Chromosome-scale genome assembly provides insights into flower coloration mechanisms of Canna indica.</title>
        <authorList>
            <person name="Li C."/>
        </authorList>
    </citation>
    <scope>NUCLEOTIDE SEQUENCE [LARGE SCALE GENOMIC DNA]</scope>
    <source>
        <tissue evidence="12">Flower</tissue>
    </source>
</reference>
<sequence>MKPAVTEPLPIEGRREVHEDRVENNPSGCQNNLELRLGMALENGLNVDDLNGGSCVGGRGSRYIATKDGLVLHQIEGLCLGGSKRCFSETTGGFVHPWSLAARQEKAALEQAHQNISPCSNVSRAMHPPPAVGWPPIRSFRRNLGVQNQSKSMITSEAKAEVIKVIKQENMQNELHKRTTMFVKVNMEGCTVGRKIDLKLYNGYDSLSHALQKMFHNFFSVNYLNNLRQDEKDDVTSPSYILLYEDNEGDRILVGDVPWELFINSVKRLYITLDPRVHKSGLSQILLH</sequence>
<evidence type="ECO:0000313" key="12">
    <source>
        <dbReference type="EMBL" id="WOL18779.1"/>
    </source>
</evidence>
<comment type="function">
    <text evidence="1 10">Aux/IAA proteins are short-lived transcriptional factors that function as repressors of early auxin response genes at low auxin concentrations.</text>
</comment>
<dbReference type="GO" id="GO:0009734">
    <property type="term" value="P:auxin-activated signaling pathway"/>
    <property type="evidence" value="ECO:0007669"/>
    <property type="project" value="UniProtKB-UniRule"/>
</dbReference>
<evidence type="ECO:0000256" key="10">
    <source>
        <dbReference type="RuleBase" id="RU004549"/>
    </source>
</evidence>
<evidence type="ECO:0000256" key="5">
    <source>
        <dbReference type="ARBA" id="ARBA00022491"/>
    </source>
</evidence>
<protein>
    <recommendedName>
        <fullName evidence="10">Auxin-responsive protein</fullName>
    </recommendedName>
</protein>
<name>A0AAQ3QPG0_9LILI</name>
<comment type="subunit">
    <text evidence="4 10">Homodimers and heterodimers.</text>
</comment>
<accession>A0AAQ3QPG0</accession>
<dbReference type="InterPro" id="IPR003311">
    <property type="entry name" value="AUX_IAA"/>
</dbReference>
<proteinExistence type="inferred from homology"/>
<dbReference type="InterPro" id="IPR033389">
    <property type="entry name" value="AUX/IAA_dom"/>
</dbReference>
<evidence type="ECO:0000256" key="1">
    <source>
        <dbReference type="ARBA" id="ARBA00002159"/>
    </source>
</evidence>
<keyword evidence="7 10" id="KW-0804">Transcription</keyword>
<dbReference type="SUPFAM" id="SSF54277">
    <property type="entry name" value="CAD &amp; PB1 domains"/>
    <property type="match status" value="1"/>
</dbReference>
<dbReference type="GO" id="GO:0006355">
    <property type="term" value="P:regulation of DNA-templated transcription"/>
    <property type="evidence" value="ECO:0007669"/>
    <property type="project" value="InterPro"/>
</dbReference>
<dbReference type="AlphaFoldDB" id="A0AAQ3QPG0"/>
<keyword evidence="8 10" id="KW-0539">Nucleus</keyword>
<evidence type="ECO:0000259" key="11">
    <source>
        <dbReference type="PROSITE" id="PS51745"/>
    </source>
</evidence>
<keyword evidence="6 10" id="KW-0805">Transcription regulation</keyword>
<dbReference type="Pfam" id="PF02309">
    <property type="entry name" value="AUX_IAA"/>
    <property type="match status" value="1"/>
</dbReference>
<dbReference type="PROSITE" id="PS51745">
    <property type="entry name" value="PB1"/>
    <property type="match status" value="1"/>
</dbReference>
<dbReference type="GO" id="GO:0005634">
    <property type="term" value="C:nucleus"/>
    <property type="evidence" value="ECO:0007669"/>
    <property type="project" value="UniProtKB-SubCell"/>
</dbReference>
<keyword evidence="5 10" id="KW-0678">Repressor</keyword>
<evidence type="ECO:0000256" key="7">
    <source>
        <dbReference type="ARBA" id="ARBA00023163"/>
    </source>
</evidence>
<evidence type="ECO:0000256" key="6">
    <source>
        <dbReference type="ARBA" id="ARBA00023015"/>
    </source>
</evidence>
<organism evidence="12 13">
    <name type="scientific">Canna indica</name>
    <name type="common">Indian-shot</name>
    <dbReference type="NCBI Taxonomy" id="4628"/>
    <lineage>
        <taxon>Eukaryota</taxon>
        <taxon>Viridiplantae</taxon>
        <taxon>Streptophyta</taxon>
        <taxon>Embryophyta</taxon>
        <taxon>Tracheophyta</taxon>
        <taxon>Spermatophyta</taxon>
        <taxon>Magnoliopsida</taxon>
        <taxon>Liliopsida</taxon>
        <taxon>Zingiberales</taxon>
        <taxon>Cannaceae</taxon>
        <taxon>Canna</taxon>
    </lineage>
</organism>
<evidence type="ECO:0000256" key="2">
    <source>
        <dbReference type="ARBA" id="ARBA00004123"/>
    </source>
</evidence>
<dbReference type="EMBL" id="CP136898">
    <property type="protein sequence ID" value="WOL18779.1"/>
    <property type="molecule type" value="Genomic_DNA"/>
</dbReference>
<keyword evidence="9 10" id="KW-0927">Auxin signaling pathway</keyword>
<dbReference type="PANTHER" id="PTHR31734">
    <property type="entry name" value="AUXIN-RESPONSIVE PROTEIN IAA17"/>
    <property type="match status" value="1"/>
</dbReference>
<dbReference type="PANTHER" id="PTHR31734:SF120">
    <property type="entry name" value="AUXIN-RESPONSIVE PROTEIN IAA25"/>
    <property type="match status" value="1"/>
</dbReference>
<dbReference type="InterPro" id="IPR053793">
    <property type="entry name" value="PB1-like"/>
</dbReference>
<comment type="similarity">
    <text evidence="3 10">Belongs to the Aux/IAA family.</text>
</comment>
<evidence type="ECO:0000256" key="4">
    <source>
        <dbReference type="ARBA" id="ARBA00011726"/>
    </source>
</evidence>